<feature type="compositionally biased region" description="Low complexity" evidence="1">
    <location>
        <begin position="394"/>
        <end position="429"/>
    </location>
</feature>
<proteinExistence type="predicted"/>
<evidence type="ECO:0000259" key="3">
    <source>
        <dbReference type="Pfam" id="PF11350"/>
    </source>
</evidence>
<evidence type="ECO:0000256" key="1">
    <source>
        <dbReference type="SAM" id="MobiDB-lite"/>
    </source>
</evidence>
<evidence type="ECO:0000256" key="2">
    <source>
        <dbReference type="SAM" id="Phobius"/>
    </source>
</evidence>
<feature type="region of interest" description="Disordered" evidence="1">
    <location>
        <begin position="1"/>
        <end position="265"/>
    </location>
</feature>
<dbReference type="SUPFAM" id="SSF55486">
    <property type="entry name" value="Metalloproteases ('zincins'), catalytic domain"/>
    <property type="match status" value="1"/>
</dbReference>
<feature type="transmembrane region" description="Helical" evidence="2">
    <location>
        <begin position="358"/>
        <end position="377"/>
    </location>
</feature>
<evidence type="ECO:0000313" key="6">
    <source>
        <dbReference type="Proteomes" id="UP000590511"/>
    </source>
</evidence>
<dbReference type="Proteomes" id="UP000631312">
    <property type="component" value="Unassembled WGS sequence"/>
</dbReference>
<feature type="compositionally biased region" description="Pro residues" evidence="1">
    <location>
        <begin position="31"/>
        <end position="40"/>
    </location>
</feature>
<keyword evidence="2" id="KW-0472">Membrane</keyword>
<feature type="compositionally biased region" description="Basic and acidic residues" evidence="1">
    <location>
        <begin position="19"/>
        <end position="28"/>
    </location>
</feature>
<feature type="compositionally biased region" description="Low complexity" evidence="1">
    <location>
        <begin position="151"/>
        <end position="160"/>
    </location>
</feature>
<keyword evidence="2" id="KW-0812">Transmembrane</keyword>
<feature type="region of interest" description="Disordered" evidence="1">
    <location>
        <begin position="289"/>
        <end position="310"/>
    </location>
</feature>
<dbReference type="Gene3D" id="3.40.390.10">
    <property type="entry name" value="Collagenase (Catalytic Domain)"/>
    <property type="match status" value="1"/>
</dbReference>
<dbReference type="GO" id="GO:0008237">
    <property type="term" value="F:metallopeptidase activity"/>
    <property type="evidence" value="ECO:0007669"/>
    <property type="project" value="InterPro"/>
</dbReference>
<dbReference type="EMBL" id="BOMP01000008">
    <property type="protein sequence ID" value="GIE37694.1"/>
    <property type="molecule type" value="Genomic_DNA"/>
</dbReference>
<dbReference type="Pfam" id="PF11350">
    <property type="entry name" value="DUF3152"/>
    <property type="match status" value="1"/>
</dbReference>
<feature type="compositionally biased region" description="Pro residues" evidence="1">
    <location>
        <begin position="161"/>
        <end position="172"/>
    </location>
</feature>
<evidence type="ECO:0000313" key="7">
    <source>
        <dbReference type="Proteomes" id="UP000631312"/>
    </source>
</evidence>
<dbReference type="InterPro" id="IPR024079">
    <property type="entry name" value="MetalloPept_cat_dom_sf"/>
</dbReference>
<accession>A0A7W7HDY5</accession>
<sequence length="625" mass="66218">MANATNGPNDPDAGTGRRGRAERSRAEADPAAPPAMPAPTPARRTRSVAATAKPAEDRPTRTRRTPPLPAMPEPAEAGAPEPTEPGMPEPPAMTRGIVELAASRAALEPEPEPATPAGGEPMAAPGAYPNSRATGTRRSSRSTGPAIRAVPGGTRPGTGNRPPPASRPPTGPPEALRPQPGPSGEDGRLETPGAPARPEREDGPAIVERPGAHRAETPPGTVGSGLEPHAGLAGAESHAEQNLRYPPTRNRPGLPPSVRLPAELPDNLWPPPALMDPGLAGNLHVPVLVPPRAEEPSPDERRRPTAEALREEEPDFLPSVLARGGHDTETEYVPVHSRDDEAPPRHAAPPRIRRRRRAVLVAYLLIVALVLIVGHQLRDRPDPLVPGQEAAQRAAEPAGIGPAAGPVLPETRLEPAEPAAPTTGAVEPVTGEDDEPMAKAGDFRYARGRGPMLGTDGELYRFRVAVEKIVDDTSAREFAEAVDGTLGDDRSWVNDGRLRLRRVANGGDDVDFTIFLASGPTSEEMCAAGGLATEGYTSCRIPGQVIINADRWADAIPDYEGRLEQYREYTINHEVGHELGHGHEKCPGDGEKAPVMMQQTFGLKGCTPNSWPYLDGERYAGEPVA</sequence>
<feature type="compositionally biased region" description="Pro residues" evidence="1">
    <location>
        <begin position="82"/>
        <end position="91"/>
    </location>
</feature>
<protein>
    <recommendedName>
        <fullName evidence="3">DUF3152 domain-containing protein</fullName>
    </recommendedName>
</protein>
<dbReference type="Proteomes" id="UP000590511">
    <property type="component" value="Unassembled WGS sequence"/>
</dbReference>
<dbReference type="InterPro" id="IPR022603">
    <property type="entry name" value="DUF3152"/>
</dbReference>
<gene>
    <name evidence="4" type="ORF">Alo02nite_05920</name>
    <name evidence="5" type="ORF">BJ964_002563</name>
</gene>
<name>A0A7W7HDY5_9ACTN</name>
<dbReference type="RefSeq" id="WP_188120897.1">
    <property type="nucleotide sequence ID" value="NZ_JACHNC010000001.1"/>
</dbReference>
<dbReference type="EMBL" id="JACHNC010000001">
    <property type="protein sequence ID" value="MBB4748402.1"/>
    <property type="molecule type" value="Genomic_DNA"/>
</dbReference>
<feature type="compositionally biased region" description="Low complexity" evidence="1">
    <location>
        <begin position="115"/>
        <end position="144"/>
    </location>
</feature>
<feature type="domain" description="DUF3152" evidence="3">
    <location>
        <begin position="439"/>
        <end position="604"/>
    </location>
</feature>
<dbReference type="AlphaFoldDB" id="A0A7W7HDY5"/>
<reference evidence="5 6" key="1">
    <citation type="submission" date="2020-08" db="EMBL/GenBank/DDBJ databases">
        <title>Sequencing the genomes of 1000 actinobacteria strains.</title>
        <authorList>
            <person name="Klenk H.-P."/>
        </authorList>
    </citation>
    <scope>NUCLEOTIDE SEQUENCE [LARGE SCALE GENOMIC DNA]</scope>
    <source>
        <strain evidence="5 6">DSM 43150</strain>
    </source>
</reference>
<evidence type="ECO:0000313" key="5">
    <source>
        <dbReference type="EMBL" id="MBB4748402.1"/>
    </source>
</evidence>
<feature type="compositionally biased region" description="Basic and acidic residues" evidence="1">
    <location>
        <begin position="292"/>
        <end position="310"/>
    </location>
</feature>
<keyword evidence="2" id="KW-1133">Transmembrane helix</keyword>
<keyword evidence="7" id="KW-1185">Reference proteome</keyword>
<evidence type="ECO:0000313" key="4">
    <source>
        <dbReference type="EMBL" id="GIE37694.1"/>
    </source>
</evidence>
<comment type="caution">
    <text evidence="5">The sequence shown here is derived from an EMBL/GenBank/DDBJ whole genome shotgun (WGS) entry which is preliminary data.</text>
</comment>
<reference evidence="4 7" key="2">
    <citation type="submission" date="2021-01" db="EMBL/GenBank/DDBJ databases">
        <title>Whole genome shotgun sequence of Actinoplanes lobatus NBRC 12513.</title>
        <authorList>
            <person name="Komaki H."/>
            <person name="Tamura T."/>
        </authorList>
    </citation>
    <scope>NUCLEOTIDE SEQUENCE [LARGE SCALE GENOMIC DNA]</scope>
    <source>
        <strain evidence="4 7">NBRC 12513</strain>
    </source>
</reference>
<organism evidence="5 6">
    <name type="scientific">Actinoplanes lobatus</name>
    <dbReference type="NCBI Taxonomy" id="113568"/>
    <lineage>
        <taxon>Bacteria</taxon>
        <taxon>Bacillati</taxon>
        <taxon>Actinomycetota</taxon>
        <taxon>Actinomycetes</taxon>
        <taxon>Micromonosporales</taxon>
        <taxon>Micromonosporaceae</taxon>
        <taxon>Actinoplanes</taxon>
    </lineage>
</organism>
<feature type="region of interest" description="Disordered" evidence="1">
    <location>
        <begin position="383"/>
        <end position="437"/>
    </location>
</feature>